<dbReference type="NCBIfam" id="TIGR00254">
    <property type="entry name" value="GGDEF"/>
    <property type="match status" value="1"/>
</dbReference>
<dbReference type="Gene3D" id="3.30.70.270">
    <property type="match status" value="1"/>
</dbReference>
<dbReference type="PANTHER" id="PTHR45138:SF9">
    <property type="entry name" value="DIGUANYLATE CYCLASE DGCM-RELATED"/>
    <property type="match status" value="1"/>
</dbReference>
<dbReference type="EMBL" id="BMMK01000062">
    <property type="protein sequence ID" value="GGM83569.1"/>
    <property type="molecule type" value="Genomic_DNA"/>
</dbReference>
<dbReference type="InterPro" id="IPR050469">
    <property type="entry name" value="Diguanylate_Cyclase"/>
</dbReference>
<dbReference type="PROSITE" id="PS50887">
    <property type="entry name" value="GGDEF"/>
    <property type="match status" value="1"/>
</dbReference>
<sequence length="231" mass="25760">MPQHSQPTIACEDPTSHTRPHCDAECGLVYRDAPDTQWCSACGQHYGYWKRGDRLTGLPDRWDWEASALTAFRQTRTNHDVLALLIIDLDQFKQINDEFGHLAGDTVLRGLASELRQSIPDHGLLGRYGDDEFLALLPHTGQNIALDVAQRTRDGVETMHVTASMTPGGAPVHVPRHTASIRITCYSPHRHWELADLLLDADTALREAKRSGGNSVCLARRGPRHTQTNFP</sequence>
<dbReference type="GO" id="GO:0052621">
    <property type="term" value="F:diguanylate cyclase activity"/>
    <property type="evidence" value="ECO:0007669"/>
    <property type="project" value="TreeGrafter"/>
</dbReference>
<dbReference type="Pfam" id="PF00990">
    <property type="entry name" value="GGDEF"/>
    <property type="match status" value="1"/>
</dbReference>
<dbReference type="Proteomes" id="UP000637578">
    <property type="component" value="Unassembled WGS sequence"/>
</dbReference>
<dbReference type="InterPro" id="IPR029787">
    <property type="entry name" value="Nucleotide_cyclase"/>
</dbReference>
<keyword evidence="3" id="KW-1185">Reference proteome</keyword>
<accession>A0A8J3CJ02</accession>
<dbReference type="SUPFAM" id="SSF55073">
    <property type="entry name" value="Nucleotide cyclase"/>
    <property type="match status" value="1"/>
</dbReference>
<dbReference type="RefSeq" id="WP_189062059.1">
    <property type="nucleotide sequence ID" value="NZ_BMMK01000062.1"/>
</dbReference>
<gene>
    <name evidence="2" type="ORF">GCM10012275_62710</name>
</gene>
<reference evidence="2" key="1">
    <citation type="journal article" date="2014" name="Int. J. Syst. Evol. Microbiol.">
        <title>Complete genome sequence of Corynebacterium casei LMG S-19264T (=DSM 44701T), isolated from a smear-ripened cheese.</title>
        <authorList>
            <consortium name="US DOE Joint Genome Institute (JGI-PGF)"/>
            <person name="Walter F."/>
            <person name="Albersmeier A."/>
            <person name="Kalinowski J."/>
            <person name="Ruckert C."/>
        </authorList>
    </citation>
    <scope>NUCLEOTIDE SEQUENCE</scope>
    <source>
        <strain evidence="2">CGMCC 4.5737</strain>
    </source>
</reference>
<proteinExistence type="predicted"/>
<evidence type="ECO:0000313" key="2">
    <source>
        <dbReference type="EMBL" id="GGM83569.1"/>
    </source>
</evidence>
<evidence type="ECO:0000313" key="3">
    <source>
        <dbReference type="Proteomes" id="UP000637578"/>
    </source>
</evidence>
<dbReference type="InterPro" id="IPR043128">
    <property type="entry name" value="Rev_trsase/Diguanyl_cyclase"/>
</dbReference>
<organism evidence="2 3">
    <name type="scientific">Longimycelium tulufanense</name>
    <dbReference type="NCBI Taxonomy" id="907463"/>
    <lineage>
        <taxon>Bacteria</taxon>
        <taxon>Bacillati</taxon>
        <taxon>Actinomycetota</taxon>
        <taxon>Actinomycetes</taxon>
        <taxon>Pseudonocardiales</taxon>
        <taxon>Pseudonocardiaceae</taxon>
        <taxon>Longimycelium</taxon>
    </lineage>
</organism>
<feature type="domain" description="GGDEF" evidence="1">
    <location>
        <begin position="80"/>
        <end position="221"/>
    </location>
</feature>
<dbReference type="PANTHER" id="PTHR45138">
    <property type="entry name" value="REGULATORY COMPONENTS OF SENSORY TRANSDUCTION SYSTEM"/>
    <property type="match status" value="1"/>
</dbReference>
<dbReference type="CDD" id="cd01949">
    <property type="entry name" value="GGDEF"/>
    <property type="match status" value="1"/>
</dbReference>
<evidence type="ECO:0000259" key="1">
    <source>
        <dbReference type="PROSITE" id="PS50887"/>
    </source>
</evidence>
<reference evidence="2" key="2">
    <citation type="submission" date="2020-09" db="EMBL/GenBank/DDBJ databases">
        <authorList>
            <person name="Sun Q."/>
            <person name="Zhou Y."/>
        </authorList>
    </citation>
    <scope>NUCLEOTIDE SEQUENCE</scope>
    <source>
        <strain evidence="2">CGMCC 4.5737</strain>
    </source>
</reference>
<name>A0A8J3CJ02_9PSEU</name>
<dbReference type="SMART" id="SM00267">
    <property type="entry name" value="GGDEF"/>
    <property type="match status" value="1"/>
</dbReference>
<comment type="caution">
    <text evidence="2">The sequence shown here is derived from an EMBL/GenBank/DDBJ whole genome shotgun (WGS) entry which is preliminary data.</text>
</comment>
<dbReference type="AlphaFoldDB" id="A0A8J3CJ02"/>
<protein>
    <recommendedName>
        <fullName evidence="1">GGDEF domain-containing protein</fullName>
    </recommendedName>
</protein>
<dbReference type="InterPro" id="IPR000160">
    <property type="entry name" value="GGDEF_dom"/>
</dbReference>